<dbReference type="AlphaFoldDB" id="A0A395LVU6"/>
<evidence type="ECO:0000313" key="2">
    <source>
        <dbReference type="Proteomes" id="UP000266389"/>
    </source>
</evidence>
<name>A0A395LVU6_9BACT</name>
<accession>A0A395LVU6</accession>
<dbReference type="EMBL" id="PHFL01000073">
    <property type="protein sequence ID" value="RFM22832.1"/>
    <property type="molecule type" value="Genomic_DNA"/>
</dbReference>
<proteinExistence type="predicted"/>
<gene>
    <name evidence="1" type="ORF">D0433_14085</name>
</gene>
<protein>
    <submittedName>
        <fullName evidence="1">Uncharacterized protein</fullName>
    </submittedName>
</protein>
<reference evidence="1 2" key="1">
    <citation type="journal article" date="2011" name="ISME J.">
        <title>Community ecology of hot spring cyanobacterial mats: predominant populations and their functional potential.</title>
        <authorList>
            <person name="Klatt C.G."/>
            <person name="Wood J.M."/>
            <person name="Rusch D.B."/>
            <person name="Bateson M.M."/>
            <person name="Hamamura N."/>
            <person name="Heidelberg J.F."/>
            <person name="Grossman A.R."/>
            <person name="Bhaya D."/>
            <person name="Cohan F.M."/>
            <person name="Kuhl M."/>
            <person name="Bryant D.A."/>
            <person name="Ward D.M."/>
        </authorList>
    </citation>
    <scope>NUCLEOTIDE SEQUENCE [LARGE SCALE GENOMIC DNA]</scope>
    <source>
        <strain evidence="1">OS</strain>
    </source>
</reference>
<sequence length="210" mass="24568">MTRRGFLSKLFGTRRPQEMAFFAIQVAFNYYGKETLRSELHRLIAESVHDETPEEKRRFFKRLTSKLQEAIPYFEYGYWDFITDAEAAEREFNHWINDIEANMATEEEEVAEKVDEVMRLSSSKYYVVISLIFLLEASPMLDDLAALIDEIPEEAFADRETFAKLIAAINYFDFEYCFGDAVYIMPGNEQDGISYEDLAGEGWEYLRLIS</sequence>
<evidence type="ECO:0000313" key="1">
    <source>
        <dbReference type="EMBL" id="RFM22832.1"/>
    </source>
</evidence>
<organism evidence="1 2">
    <name type="scientific">Candidatus Thermochlorobacter aerophilus</name>
    <dbReference type="NCBI Taxonomy" id="1868324"/>
    <lineage>
        <taxon>Bacteria</taxon>
        <taxon>Pseudomonadati</taxon>
        <taxon>Chlorobiota</taxon>
        <taxon>Chlorobiia</taxon>
        <taxon>Chlorobiales</taxon>
        <taxon>Candidatus Thermochlorobacteriaceae</taxon>
        <taxon>Candidatus Thermochlorobacter</taxon>
    </lineage>
</organism>
<dbReference type="Proteomes" id="UP000266389">
    <property type="component" value="Unassembled WGS sequence"/>
</dbReference>
<comment type="caution">
    <text evidence="1">The sequence shown here is derived from an EMBL/GenBank/DDBJ whole genome shotgun (WGS) entry which is preliminary data.</text>
</comment>